<dbReference type="Gene3D" id="1.10.260.40">
    <property type="entry name" value="lambda repressor-like DNA-binding domains"/>
    <property type="match status" value="1"/>
</dbReference>
<organism evidence="3 4">
    <name type="scientific">Brevibacterium sandarakinum</name>
    <dbReference type="NCBI Taxonomy" id="629680"/>
    <lineage>
        <taxon>Bacteria</taxon>
        <taxon>Bacillati</taxon>
        <taxon>Actinomycetota</taxon>
        <taxon>Actinomycetes</taxon>
        <taxon>Micrococcales</taxon>
        <taxon>Brevibacteriaceae</taxon>
        <taxon>Brevibacterium</taxon>
    </lineage>
</organism>
<evidence type="ECO:0000313" key="3">
    <source>
        <dbReference type="EMBL" id="SDS12869.1"/>
    </source>
</evidence>
<dbReference type="PANTHER" id="PTHR43236">
    <property type="entry name" value="ANTITOXIN HIGA1"/>
    <property type="match status" value="1"/>
</dbReference>
<protein>
    <recommendedName>
        <fullName evidence="2">HTH cro/C1-type domain-containing protein</fullName>
    </recommendedName>
</protein>
<dbReference type="EMBL" id="LT629739">
    <property type="protein sequence ID" value="SDS12869.1"/>
    <property type="molecule type" value="Genomic_DNA"/>
</dbReference>
<dbReference type="InterPro" id="IPR010359">
    <property type="entry name" value="IrrE_HExxH"/>
</dbReference>
<dbReference type="SUPFAM" id="SSF47413">
    <property type="entry name" value="lambda repressor-like DNA-binding domains"/>
    <property type="match status" value="1"/>
</dbReference>
<comment type="similarity">
    <text evidence="1">Belongs to the short-chain fatty acyl-CoA assimilation regulator (ScfR) family.</text>
</comment>
<evidence type="ECO:0000313" key="4">
    <source>
        <dbReference type="Proteomes" id="UP000199700"/>
    </source>
</evidence>
<dbReference type="Pfam" id="PF06114">
    <property type="entry name" value="Peptidase_M78"/>
    <property type="match status" value="1"/>
</dbReference>
<dbReference type="STRING" id="629680.SAMN04489751_1295"/>
<dbReference type="PANTHER" id="PTHR43236:SF1">
    <property type="entry name" value="BLL7220 PROTEIN"/>
    <property type="match status" value="1"/>
</dbReference>
<proteinExistence type="inferred from homology"/>
<gene>
    <name evidence="3" type="ORF">SAMN04489751_1295</name>
</gene>
<sequence>MSSIGDRVIAVMRKRGMAQKTLAEHTQMTPDAMSRALRGQRGFAAVELADIARALDEDVYYLITGELDPARLNFAARHRFDHETKTRSVDGLEEDRDVLIKIQTAFNLAGELSATSKLPADPAKFREILGPGFVERFADKLEVLGVDVVVLSELTTAYSFTVTGRKVIAVNGSGNWFNENWSIAHELAHHALGHEDVRPCSDKVDVFEAKANNFAAQLLLPEESMRAFDWQSTLCNDLADFLWESGVSTGTVKARLNKLGIVPSHEISAALELKTQGVLRKYWSKSRHVQGPDKITDRMARASARCFPTWLRSAHLQRIESGKLNKSYLAWMLGTDEAELEVPDPAPMTPIEGDELLSLLR</sequence>
<dbReference type="InterPro" id="IPR001387">
    <property type="entry name" value="Cro/C1-type_HTH"/>
</dbReference>
<feature type="domain" description="HTH cro/C1-type" evidence="2">
    <location>
        <begin position="8"/>
        <end position="62"/>
    </location>
</feature>
<reference evidence="3" key="1">
    <citation type="submission" date="2016-10" db="EMBL/GenBank/DDBJ databases">
        <authorList>
            <person name="Varghese N."/>
            <person name="Submissions S."/>
        </authorList>
    </citation>
    <scope>NUCLEOTIDE SEQUENCE [LARGE SCALE GENOMIC DNA]</scope>
    <source>
        <strain evidence="3">DSM 22082</strain>
    </source>
</reference>
<dbReference type="InterPro" id="IPR010982">
    <property type="entry name" value="Lambda_DNA-bd_dom_sf"/>
</dbReference>
<dbReference type="AlphaFoldDB" id="A0A1H1PQ57"/>
<evidence type="ECO:0000256" key="1">
    <source>
        <dbReference type="ARBA" id="ARBA00007227"/>
    </source>
</evidence>
<name>A0A1H1PQ57_BRESA</name>
<dbReference type="CDD" id="cd00093">
    <property type="entry name" value="HTH_XRE"/>
    <property type="match status" value="1"/>
</dbReference>
<evidence type="ECO:0000259" key="2">
    <source>
        <dbReference type="PROSITE" id="PS50943"/>
    </source>
</evidence>
<dbReference type="Proteomes" id="UP000199700">
    <property type="component" value="Chromosome"/>
</dbReference>
<dbReference type="SMART" id="SM00530">
    <property type="entry name" value="HTH_XRE"/>
    <property type="match status" value="1"/>
</dbReference>
<dbReference type="PROSITE" id="PS50943">
    <property type="entry name" value="HTH_CROC1"/>
    <property type="match status" value="1"/>
</dbReference>
<dbReference type="RefSeq" id="WP_092104163.1">
    <property type="nucleotide sequence ID" value="NZ_JAKDJU010000144.1"/>
</dbReference>
<dbReference type="InterPro" id="IPR052345">
    <property type="entry name" value="Rad_response_metalloprotease"/>
</dbReference>
<keyword evidence="4" id="KW-1185">Reference proteome</keyword>
<dbReference type="OrthoDB" id="9794834at2"/>
<dbReference type="Gene3D" id="1.10.10.2910">
    <property type="match status" value="1"/>
</dbReference>
<dbReference type="GO" id="GO:0003677">
    <property type="term" value="F:DNA binding"/>
    <property type="evidence" value="ECO:0007669"/>
    <property type="project" value="InterPro"/>
</dbReference>
<accession>A0A1H1PQ57</accession>